<feature type="domain" description="MobA-like NTP transferase" evidence="2">
    <location>
        <begin position="7"/>
        <end position="166"/>
    </location>
</feature>
<dbReference type="Gene3D" id="3.90.550.10">
    <property type="entry name" value="Spore Coat Polysaccharide Biosynthesis Protein SpsA, Chain A"/>
    <property type="match status" value="1"/>
</dbReference>
<evidence type="ECO:0000313" key="3">
    <source>
        <dbReference type="EMBL" id="MFC3550596.1"/>
    </source>
</evidence>
<evidence type="ECO:0000313" key="4">
    <source>
        <dbReference type="Proteomes" id="UP001595740"/>
    </source>
</evidence>
<dbReference type="InterPro" id="IPR029044">
    <property type="entry name" value="Nucleotide-diphossugar_trans"/>
</dbReference>
<dbReference type="EMBL" id="JBHRXK010000002">
    <property type="protein sequence ID" value="MFC3550596.1"/>
    <property type="molecule type" value="Genomic_DNA"/>
</dbReference>
<protein>
    <submittedName>
        <fullName evidence="3">NTP transferase domain-containing protein</fullName>
    </submittedName>
</protein>
<dbReference type="SUPFAM" id="SSF53448">
    <property type="entry name" value="Nucleotide-diphospho-sugar transferases"/>
    <property type="match status" value="1"/>
</dbReference>
<evidence type="ECO:0000259" key="2">
    <source>
        <dbReference type="Pfam" id="PF12804"/>
    </source>
</evidence>
<reference evidence="4" key="1">
    <citation type="journal article" date="2019" name="Int. J. Syst. Evol. Microbiol.">
        <title>The Global Catalogue of Microorganisms (GCM) 10K type strain sequencing project: providing services to taxonomists for standard genome sequencing and annotation.</title>
        <authorList>
            <consortium name="The Broad Institute Genomics Platform"/>
            <consortium name="The Broad Institute Genome Sequencing Center for Infectious Disease"/>
            <person name="Wu L."/>
            <person name="Ma J."/>
        </authorList>
    </citation>
    <scope>NUCLEOTIDE SEQUENCE [LARGE SCALE GENOMIC DNA]</scope>
    <source>
        <strain evidence="4">KCTC 42875</strain>
    </source>
</reference>
<dbReference type="Pfam" id="PF12804">
    <property type="entry name" value="NTP_transf_3"/>
    <property type="match status" value="1"/>
</dbReference>
<evidence type="ECO:0000256" key="1">
    <source>
        <dbReference type="ARBA" id="ARBA00022842"/>
    </source>
</evidence>
<keyword evidence="1" id="KW-0460">Magnesium</keyword>
<comment type="caution">
    <text evidence="3">The sequence shown here is derived from an EMBL/GenBank/DDBJ whole genome shotgun (WGS) entry which is preliminary data.</text>
</comment>
<dbReference type="RefSeq" id="WP_386758344.1">
    <property type="nucleotide sequence ID" value="NZ_JBHRXK010000002.1"/>
</dbReference>
<gene>
    <name evidence="3" type="ORF">ACFOLC_06150</name>
</gene>
<dbReference type="PANTHER" id="PTHR43777:SF1">
    <property type="entry name" value="MOLYBDENUM COFACTOR CYTIDYLYLTRANSFERASE"/>
    <property type="match status" value="1"/>
</dbReference>
<name>A0ABV7RLS4_9GAMM</name>
<dbReference type="CDD" id="cd04182">
    <property type="entry name" value="GT_2_like_f"/>
    <property type="match status" value="1"/>
</dbReference>
<keyword evidence="3" id="KW-0808">Transferase</keyword>
<accession>A0ABV7RLS4</accession>
<dbReference type="GO" id="GO:0016740">
    <property type="term" value="F:transferase activity"/>
    <property type="evidence" value="ECO:0007669"/>
    <property type="project" value="UniProtKB-KW"/>
</dbReference>
<dbReference type="PANTHER" id="PTHR43777">
    <property type="entry name" value="MOLYBDENUM COFACTOR CYTIDYLYLTRANSFERASE"/>
    <property type="match status" value="1"/>
</dbReference>
<proteinExistence type="predicted"/>
<sequence length="200" mass="20603">MTPAHAALVLAAGGSRRLGRAKQLLRRDGEALVHRAVRLAAQTRPQRLLVVTGAYDTVVRAALAGFGIEPLFNPHWAQGLASSLQQAAAALHDFSGATLVVGCDQPALAAEHLQQLLDGASTAASGCAATAHGSALGIPAVVSAALLREAAHLQGDRGLGAALTRLPSDSVWRLEAPELALDIDVETDVVKAQALGLLDR</sequence>
<dbReference type="Proteomes" id="UP001595740">
    <property type="component" value="Unassembled WGS sequence"/>
</dbReference>
<organism evidence="3 4">
    <name type="scientific">Lysobacter cavernae</name>
    <dbReference type="NCBI Taxonomy" id="1685901"/>
    <lineage>
        <taxon>Bacteria</taxon>
        <taxon>Pseudomonadati</taxon>
        <taxon>Pseudomonadota</taxon>
        <taxon>Gammaproteobacteria</taxon>
        <taxon>Lysobacterales</taxon>
        <taxon>Lysobacteraceae</taxon>
        <taxon>Lysobacter</taxon>
    </lineage>
</organism>
<keyword evidence="4" id="KW-1185">Reference proteome</keyword>
<dbReference type="InterPro" id="IPR025877">
    <property type="entry name" value="MobA-like_NTP_Trfase"/>
</dbReference>